<evidence type="ECO:0000313" key="2">
    <source>
        <dbReference type="EMBL" id="CAF0759359.1"/>
    </source>
</evidence>
<dbReference type="OrthoDB" id="10016922at2759"/>
<evidence type="ECO:0000256" key="1">
    <source>
        <dbReference type="SAM" id="MobiDB-lite"/>
    </source>
</evidence>
<reference evidence="2" key="1">
    <citation type="submission" date="2021-02" db="EMBL/GenBank/DDBJ databases">
        <authorList>
            <person name="Nowell W R."/>
        </authorList>
    </citation>
    <scope>NUCLEOTIDE SEQUENCE</scope>
    <source>
        <strain evidence="2">Ploen Becks lab</strain>
    </source>
</reference>
<feature type="compositionally biased region" description="Low complexity" evidence="1">
    <location>
        <begin position="145"/>
        <end position="163"/>
    </location>
</feature>
<accession>A0A813PXC3</accession>
<dbReference type="AlphaFoldDB" id="A0A813PXC3"/>
<comment type="caution">
    <text evidence="2">The sequence shown here is derived from an EMBL/GenBank/DDBJ whole genome shotgun (WGS) entry which is preliminary data.</text>
</comment>
<dbReference type="Proteomes" id="UP000663879">
    <property type="component" value="Unassembled WGS sequence"/>
</dbReference>
<protein>
    <submittedName>
        <fullName evidence="2">Uncharacterized protein</fullName>
    </submittedName>
</protein>
<gene>
    <name evidence="2" type="ORF">OXX778_LOCUS4346</name>
</gene>
<feature type="compositionally biased region" description="Polar residues" evidence="1">
    <location>
        <begin position="164"/>
        <end position="193"/>
    </location>
</feature>
<sequence length="240" mass="27443">MLTKSKFDGYQIGQSVSNNSLKLKSISQENIFDEDDVERYDADTYRQKYGDRWKKFASSVRDVVQPDGTVVREYVIEDPTLLEQLSEEDENRTFKIEKGSLTKDLLSNKMGQKSSANFLNEFKTNQNNVRNNFETKSHYQKNVLSSSSSSSSAPMSSSSSGTSLTNSKNINLFQPINNPIQNLKPQQQNSSNHPKMYNSKYDENSKSYNSRLNVDDVDKEVEIIHEQSNFLSILKKGFEE</sequence>
<name>A0A813PXC3_9BILA</name>
<feature type="region of interest" description="Disordered" evidence="1">
    <location>
        <begin position="140"/>
        <end position="211"/>
    </location>
</feature>
<organism evidence="2 3">
    <name type="scientific">Brachionus calyciflorus</name>
    <dbReference type="NCBI Taxonomy" id="104777"/>
    <lineage>
        <taxon>Eukaryota</taxon>
        <taxon>Metazoa</taxon>
        <taxon>Spiralia</taxon>
        <taxon>Gnathifera</taxon>
        <taxon>Rotifera</taxon>
        <taxon>Eurotatoria</taxon>
        <taxon>Monogononta</taxon>
        <taxon>Pseudotrocha</taxon>
        <taxon>Ploima</taxon>
        <taxon>Brachionidae</taxon>
        <taxon>Brachionus</taxon>
    </lineage>
</organism>
<dbReference type="EMBL" id="CAJNOC010000421">
    <property type="protein sequence ID" value="CAF0759359.1"/>
    <property type="molecule type" value="Genomic_DNA"/>
</dbReference>
<proteinExistence type="predicted"/>
<evidence type="ECO:0000313" key="3">
    <source>
        <dbReference type="Proteomes" id="UP000663879"/>
    </source>
</evidence>
<keyword evidence="3" id="KW-1185">Reference proteome</keyword>